<dbReference type="Proteomes" id="UP000604046">
    <property type="component" value="Unassembled WGS sequence"/>
</dbReference>
<reference evidence="1" key="1">
    <citation type="submission" date="2021-02" db="EMBL/GenBank/DDBJ databases">
        <authorList>
            <person name="Dougan E. K."/>
            <person name="Rhodes N."/>
            <person name="Thang M."/>
            <person name="Chan C."/>
        </authorList>
    </citation>
    <scope>NUCLEOTIDE SEQUENCE</scope>
</reference>
<dbReference type="OrthoDB" id="441543at2759"/>
<organism evidence="1 2">
    <name type="scientific">Symbiodinium natans</name>
    <dbReference type="NCBI Taxonomy" id="878477"/>
    <lineage>
        <taxon>Eukaryota</taxon>
        <taxon>Sar</taxon>
        <taxon>Alveolata</taxon>
        <taxon>Dinophyceae</taxon>
        <taxon>Suessiales</taxon>
        <taxon>Symbiodiniaceae</taxon>
        <taxon>Symbiodinium</taxon>
    </lineage>
</organism>
<dbReference type="Gene3D" id="3.30.70.270">
    <property type="match status" value="1"/>
</dbReference>
<accession>A0A812HP85</accession>
<evidence type="ECO:0008006" key="3">
    <source>
        <dbReference type="Google" id="ProtNLM"/>
    </source>
</evidence>
<dbReference type="Gene3D" id="3.10.10.10">
    <property type="entry name" value="HIV Type 1 Reverse Transcriptase, subunit A, domain 1"/>
    <property type="match status" value="1"/>
</dbReference>
<gene>
    <name evidence="1" type="ORF">SNAT2548_LOCUS1785</name>
</gene>
<evidence type="ECO:0000313" key="1">
    <source>
        <dbReference type="EMBL" id="CAE6956802.1"/>
    </source>
</evidence>
<name>A0A812HP85_9DINO</name>
<dbReference type="InterPro" id="IPR043128">
    <property type="entry name" value="Rev_trsase/Diguanyl_cyclase"/>
</dbReference>
<keyword evidence="2" id="KW-1185">Reference proteome</keyword>
<sequence length="401" mass="44770">MQEVSEGVLEGPLTEQQVEERYGGAWIPVRRFGVWQSSSGKQKLRPIDDYSENKANLAFGYADKIALRALDQLVCSVRLWMQQVLADGKVAIELSDGSCLRGSIHPCWREEGRLLELAALDLRAAYKQFPLSPKSRALSVLVLKNPVSKEVACFEAKALPFGGTASVVHFNRAARLLWAIGQHLHVCWLNFFDDYPILTPRVLAGSTKQTLKALVDLLGFDCSWEKWQDFSTRATMLGVEVDLSDVASVGVRIRNKEGRAGQVVSTVEELLRKESMPARELLSVMGRIQFADAQVMGRTGRLALAEIRRWSRNHVDRVTVGRELMEAFGSLPTGSQVGRSQDSYVKGTSTSAIIRSLLVSYERIESNGASWPWFARVRRYCQGARGEARRVSMSHDRQGTL</sequence>
<evidence type="ECO:0000313" key="2">
    <source>
        <dbReference type="Proteomes" id="UP000604046"/>
    </source>
</evidence>
<dbReference type="InterPro" id="IPR052055">
    <property type="entry name" value="Hepadnavirus_pol/RT"/>
</dbReference>
<dbReference type="EMBL" id="CAJNDS010000102">
    <property type="protein sequence ID" value="CAE6956802.1"/>
    <property type="molecule type" value="Genomic_DNA"/>
</dbReference>
<dbReference type="AlphaFoldDB" id="A0A812HP85"/>
<dbReference type="PANTHER" id="PTHR33050">
    <property type="entry name" value="REVERSE TRANSCRIPTASE DOMAIN-CONTAINING PROTEIN"/>
    <property type="match status" value="1"/>
</dbReference>
<dbReference type="InterPro" id="IPR043502">
    <property type="entry name" value="DNA/RNA_pol_sf"/>
</dbReference>
<dbReference type="PANTHER" id="PTHR33050:SF7">
    <property type="entry name" value="RIBONUCLEASE H"/>
    <property type="match status" value="1"/>
</dbReference>
<dbReference type="SUPFAM" id="SSF56672">
    <property type="entry name" value="DNA/RNA polymerases"/>
    <property type="match status" value="1"/>
</dbReference>
<comment type="caution">
    <text evidence="1">The sequence shown here is derived from an EMBL/GenBank/DDBJ whole genome shotgun (WGS) entry which is preliminary data.</text>
</comment>
<protein>
    <recommendedName>
        <fullName evidence="3">Reverse transcriptase domain-containing protein</fullName>
    </recommendedName>
</protein>
<proteinExistence type="predicted"/>